<dbReference type="OrthoDB" id="3684942at2"/>
<dbReference type="InterPro" id="IPR002744">
    <property type="entry name" value="MIP18-like"/>
</dbReference>
<dbReference type="PANTHER" id="PTHR42831:SF3">
    <property type="entry name" value="1,2-PHENYLACETYL-COA EPOXIDASE, SUBUNIT D-RELATED"/>
    <property type="match status" value="1"/>
</dbReference>
<dbReference type="InterPro" id="IPR011883">
    <property type="entry name" value="PaaD-like"/>
</dbReference>
<feature type="domain" description="MIP18 family-like" evidence="1">
    <location>
        <begin position="10"/>
        <end position="79"/>
    </location>
</feature>
<organism evidence="3 4">
    <name type="scientific">Aureimonas ureilytica</name>
    <dbReference type="NCBI Taxonomy" id="401562"/>
    <lineage>
        <taxon>Bacteria</taxon>
        <taxon>Pseudomonadati</taxon>
        <taxon>Pseudomonadota</taxon>
        <taxon>Alphaproteobacteria</taxon>
        <taxon>Hyphomicrobiales</taxon>
        <taxon>Aurantimonadaceae</taxon>
        <taxon>Aureimonas</taxon>
    </lineage>
</organism>
<name>A0A175RBT6_9HYPH</name>
<dbReference type="Proteomes" id="UP000078272">
    <property type="component" value="Unassembled WGS sequence"/>
</dbReference>
<accession>A0A175RBT6</accession>
<dbReference type="PANTHER" id="PTHR42831">
    <property type="entry name" value="FE-S PROTEIN MATURATION AUXILIARY FACTOR YITW"/>
    <property type="match status" value="1"/>
</dbReference>
<gene>
    <name evidence="3" type="ORF">NS226_07990</name>
</gene>
<dbReference type="SUPFAM" id="SSF117916">
    <property type="entry name" value="Fe-S cluster assembly (FSCA) domain-like"/>
    <property type="match status" value="1"/>
</dbReference>
<dbReference type="Pfam" id="PF23451">
    <property type="entry name" value="Zn_ribbon_PaaD"/>
    <property type="match status" value="1"/>
</dbReference>
<dbReference type="PATRIC" id="fig|401562.3.peg.941"/>
<evidence type="ECO:0000313" key="4">
    <source>
        <dbReference type="Proteomes" id="UP000078272"/>
    </source>
</evidence>
<dbReference type="Gene3D" id="3.30.300.130">
    <property type="entry name" value="Fe-S cluster assembly (FSCA)"/>
    <property type="match status" value="1"/>
</dbReference>
<proteinExistence type="predicted"/>
<evidence type="ECO:0000313" key="3">
    <source>
        <dbReference type="EMBL" id="KTQ96303.1"/>
    </source>
</evidence>
<dbReference type="AlphaFoldDB" id="A0A175RBT6"/>
<dbReference type="InterPro" id="IPR034904">
    <property type="entry name" value="FSCA_dom_sf"/>
</dbReference>
<dbReference type="RefSeq" id="WP_058634534.1">
    <property type="nucleotide sequence ID" value="NZ_LDPZ01000016.1"/>
</dbReference>
<evidence type="ECO:0000259" key="1">
    <source>
        <dbReference type="Pfam" id="PF01883"/>
    </source>
</evidence>
<evidence type="ECO:0000259" key="2">
    <source>
        <dbReference type="Pfam" id="PF23451"/>
    </source>
</evidence>
<feature type="domain" description="PaaD zinc beta ribbon" evidence="2">
    <location>
        <begin position="126"/>
        <end position="172"/>
    </location>
</feature>
<dbReference type="EMBL" id="LDPZ01000016">
    <property type="protein sequence ID" value="KTQ96303.1"/>
    <property type="molecule type" value="Genomic_DNA"/>
</dbReference>
<sequence>MDAGARPDLETVWQWLGEVPDPEIPVVSVVELGIVREVAWDGEELVVTLTPTYSGCPATGVIELDVETALRSHGLHDVKVRRRISPAWTTDWIGPEAREKLRAFGIAPPIDGTAADGRLAARAAKLASGSNLAIACPRCGSKRTQSVSRFGSTPCKASYRCEDCLEPFDYFKCL</sequence>
<dbReference type="NCBIfam" id="TIGR02159">
    <property type="entry name" value="PA_CoA_Oxy4"/>
    <property type="match status" value="1"/>
</dbReference>
<dbReference type="Pfam" id="PF01883">
    <property type="entry name" value="FeS_assembly_P"/>
    <property type="match status" value="1"/>
</dbReference>
<protein>
    <submittedName>
        <fullName evidence="3">Phenylacetate-CoA oxygenase</fullName>
    </submittedName>
</protein>
<dbReference type="InterPro" id="IPR052339">
    <property type="entry name" value="Fe-S_Maturation_MIP18"/>
</dbReference>
<reference evidence="3 4" key="1">
    <citation type="journal article" date="2016" name="Front. Microbiol.">
        <title>Genomic Resource of Rice Seed Associated Bacteria.</title>
        <authorList>
            <person name="Midha S."/>
            <person name="Bansal K."/>
            <person name="Sharma S."/>
            <person name="Kumar N."/>
            <person name="Patil P.P."/>
            <person name="Chaudhry V."/>
            <person name="Patil P.B."/>
        </authorList>
    </citation>
    <scope>NUCLEOTIDE SEQUENCE [LARGE SCALE GENOMIC DNA]</scope>
    <source>
        <strain evidence="3 4">NS226</strain>
    </source>
</reference>
<comment type="caution">
    <text evidence="3">The sequence shown here is derived from an EMBL/GenBank/DDBJ whole genome shotgun (WGS) entry which is preliminary data.</text>
</comment>
<dbReference type="InterPro" id="IPR056572">
    <property type="entry name" value="Zn_ribbon_PaaD"/>
</dbReference>